<feature type="compositionally biased region" description="Basic and acidic residues" evidence="1">
    <location>
        <begin position="1"/>
        <end position="12"/>
    </location>
</feature>
<sequence>MDFSRNRFKEEKETDENEEAPDNEAVDIAEPAELSSDDEAAFISSDEEESDSEDVDEELPDGGVESAADLLSRLKTESDTGGDDFDALMAAELREMDDKEFENDVENCWTKTVSNSFRRHKRLYYREKMKLAN</sequence>
<gene>
    <name evidence="2" type="ORF">CGOC_LOCUS5334</name>
</gene>
<dbReference type="Proteomes" id="UP000271889">
    <property type="component" value="Unassembled WGS sequence"/>
</dbReference>
<name>A0A3P6T6Y2_CYLGO</name>
<feature type="compositionally biased region" description="Acidic residues" evidence="1">
    <location>
        <begin position="35"/>
        <end position="60"/>
    </location>
</feature>
<proteinExistence type="predicted"/>
<dbReference type="EMBL" id="UYRV01016043">
    <property type="protein sequence ID" value="VDK61578.1"/>
    <property type="molecule type" value="Genomic_DNA"/>
</dbReference>
<dbReference type="AlphaFoldDB" id="A0A3P6T6Y2"/>
<reference evidence="2 3" key="1">
    <citation type="submission" date="2018-11" db="EMBL/GenBank/DDBJ databases">
        <authorList>
            <consortium name="Pathogen Informatics"/>
        </authorList>
    </citation>
    <scope>NUCLEOTIDE SEQUENCE [LARGE SCALE GENOMIC DNA]</scope>
</reference>
<feature type="compositionally biased region" description="Acidic residues" evidence="1">
    <location>
        <begin position="13"/>
        <end position="27"/>
    </location>
</feature>
<organism evidence="2 3">
    <name type="scientific">Cylicostephanus goldi</name>
    <name type="common">Nematode worm</name>
    <dbReference type="NCBI Taxonomy" id="71465"/>
    <lineage>
        <taxon>Eukaryota</taxon>
        <taxon>Metazoa</taxon>
        <taxon>Ecdysozoa</taxon>
        <taxon>Nematoda</taxon>
        <taxon>Chromadorea</taxon>
        <taxon>Rhabditida</taxon>
        <taxon>Rhabditina</taxon>
        <taxon>Rhabditomorpha</taxon>
        <taxon>Strongyloidea</taxon>
        <taxon>Strongylidae</taxon>
        <taxon>Cylicostephanus</taxon>
    </lineage>
</organism>
<evidence type="ECO:0000256" key="1">
    <source>
        <dbReference type="SAM" id="MobiDB-lite"/>
    </source>
</evidence>
<protein>
    <submittedName>
        <fullName evidence="2">Uncharacterized protein</fullName>
    </submittedName>
</protein>
<keyword evidence="3" id="KW-1185">Reference proteome</keyword>
<accession>A0A3P6T6Y2</accession>
<feature type="region of interest" description="Disordered" evidence="1">
    <location>
        <begin position="1"/>
        <end position="67"/>
    </location>
</feature>
<evidence type="ECO:0000313" key="3">
    <source>
        <dbReference type="Proteomes" id="UP000271889"/>
    </source>
</evidence>
<evidence type="ECO:0000313" key="2">
    <source>
        <dbReference type="EMBL" id="VDK61578.1"/>
    </source>
</evidence>
<dbReference type="OrthoDB" id="372487at2759"/>